<dbReference type="Pfam" id="PF13480">
    <property type="entry name" value="Acetyltransf_6"/>
    <property type="match status" value="1"/>
</dbReference>
<dbReference type="EMBL" id="FYDG01000009">
    <property type="protein sequence ID" value="SNB78353.1"/>
    <property type="molecule type" value="Genomic_DNA"/>
</dbReference>
<feature type="domain" description="BioF2-like acetyltransferase" evidence="1">
    <location>
        <begin position="212"/>
        <end position="351"/>
    </location>
</feature>
<evidence type="ECO:0000313" key="3">
    <source>
        <dbReference type="Proteomes" id="UP000198418"/>
    </source>
</evidence>
<dbReference type="InterPro" id="IPR038740">
    <property type="entry name" value="BioF2-like_GNAT_dom"/>
</dbReference>
<protein>
    <submittedName>
        <fullName evidence="2">Acetyltransferase involved in cellulose biosynthesis, CelD/BcsL family</fullName>
    </submittedName>
</protein>
<dbReference type="AlphaFoldDB" id="A0A212RZW3"/>
<accession>A0A212RZW3</accession>
<dbReference type="RefSeq" id="WP_210207171.1">
    <property type="nucleotide sequence ID" value="NZ_NPET01000010.1"/>
</dbReference>
<name>A0A212RZW3_RHOAC</name>
<dbReference type="InterPro" id="IPR016181">
    <property type="entry name" value="Acyl_CoA_acyltransferase"/>
</dbReference>
<dbReference type="GO" id="GO:0016740">
    <property type="term" value="F:transferase activity"/>
    <property type="evidence" value="ECO:0007669"/>
    <property type="project" value="UniProtKB-KW"/>
</dbReference>
<organism evidence="2 3">
    <name type="scientific">Rhodoblastus acidophilus</name>
    <name type="common">Rhodopseudomonas acidophila</name>
    <dbReference type="NCBI Taxonomy" id="1074"/>
    <lineage>
        <taxon>Bacteria</taxon>
        <taxon>Pseudomonadati</taxon>
        <taxon>Pseudomonadota</taxon>
        <taxon>Alphaproteobacteria</taxon>
        <taxon>Hyphomicrobiales</taxon>
        <taxon>Rhodoblastaceae</taxon>
        <taxon>Rhodoblastus</taxon>
    </lineage>
</organism>
<evidence type="ECO:0000259" key="1">
    <source>
        <dbReference type="Pfam" id="PF13480"/>
    </source>
</evidence>
<keyword evidence="2" id="KW-0808">Transferase</keyword>
<sequence length="413" mass="46528">MTDPHWLPASFLNGPASSAPNALARAVDESRPDFVHFLECLSAEAAQTYEDQWRDLANRALEPNIFFEPGFALNAARHLPGAGQPKFLLCWEGGRVEARGRLLGLWPICIPKSAFPSIARSWRHEYGCSCAPLLDSACALVVMEQMAAWLRDNHPRLSVVEAPLLIKANPTYAVMRDAARQRNLPFNPMGQYDRAALDATLVAVGARDFVSAKKRKELQRQFRRFRELGAVAFHMTHDADDLRTQIEAFMLLEAKGWKGRKGTAFLNHPGSAAFLRAMSRTLGREGKCRIYWLSLDGRMIAGNIVLLDRRGQAYFWKTAYDEDYAALSPGVLLTMDMTDRLLNDKEVEIVDSCAIPDHPMIDHLWRVRLPVADVMLGVAPEGRFAFNGLLQREKFRRSLRERTKAALARIKAR</sequence>
<evidence type="ECO:0000313" key="2">
    <source>
        <dbReference type="EMBL" id="SNB78353.1"/>
    </source>
</evidence>
<dbReference type="Proteomes" id="UP000198418">
    <property type="component" value="Unassembled WGS sequence"/>
</dbReference>
<gene>
    <name evidence="2" type="ORF">SAMN06265338_109115</name>
</gene>
<dbReference type="SUPFAM" id="SSF55729">
    <property type="entry name" value="Acyl-CoA N-acyltransferases (Nat)"/>
    <property type="match status" value="1"/>
</dbReference>
<dbReference type="Gene3D" id="3.40.630.30">
    <property type="match status" value="1"/>
</dbReference>
<reference evidence="3" key="1">
    <citation type="submission" date="2017-06" db="EMBL/GenBank/DDBJ databases">
        <authorList>
            <person name="Varghese N."/>
            <person name="Submissions S."/>
        </authorList>
    </citation>
    <scope>NUCLEOTIDE SEQUENCE [LARGE SCALE GENOMIC DNA]</scope>
    <source>
        <strain evidence="3">DSM 137</strain>
    </source>
</reference>
<proteinExistence type="predicted"/>
<keyword evidence="3" id="KW-1185">Reference proteome</keyword>